<evidence type="ECO:0000256" key="14">
    <source>
        <dbReference type="ARBA" id="ARBA00023316"/>
    </source>
</evidence>
<evidence type="ECO:0000313" key="18">
    <source>
        <dbReference type="EMBL" id="MSS42575.1"/>
    </source>
</evidence>
<dbReference type="InterPro" id="IPR003170">
    <property type="entry name" value="MurB"/>
</dbReference>
<comment type="subcellular location">
    <subcellularLocation>
        <location evidence="3 16">Cytoplasm</location>
    </subcellularLocation>
</comment>
<evidence type="ECO:0000313" key="19">
    <source>
        <dbReference type="Proteomes" id="UP000462760"/>
    </source>
</evidence>
<dbReference type="GO" id="GO:0009252">
    <property type="term" value="P:peptidoglycan biosynthetic process"/>
    <property type="evidence" value="ECO:0007669"/>
    <property type="project" value="UniProtKB-UniRule"/>
</dbReference>
<evidence type="ECO:0000256" key="9">
    <source>
        <dbReference type="ARBA" id="ARBA00022857"/>
    </source>
</evidence>
<dbReference type="Gene3D" id="3.90.78.10">
    <property type="entry name" value="UDP-N-acetylenolpyruvoylglucosamine reductase, C-terminal domain"/>
    <property type="match status" value="1"/>
</dbReference>
<comment type="similarity">
    <text evidence="16">Belongs to the MurB family.</text>
</comment>
<feature type="domain" description="FAD-binding PCMH-type" evidence="17">
    <location>
        <begin position="44"/>
        <end position="209"/>
    </location>
</feature>
<evidence type="ECO:0000256" key="4">
    <source>
        <dbReference type="ARBA" id="ARBA00004752"/>
    </source>
</evidence>
<dbReference type="EC" id="1.3.1.98" evidence="16"/>
<dbReference type="Proteomes" id="UP000462760">
    <property type="component" value="Unassembled WGS sequence"/>
</dbReference>
<comment type="function">
    <text evidence="2 16">Cell wall formation.</text>
</comment>
<keyword evidence="12 16" id="KW-0560">Oxidoreductase</keyword>
<dbReference type="InterPro" id="IPR016169">
    <property type="entry name" value="FAD-bd_PCMH_sub2"/>
</dbReference>
<evidence type="ECO:0000256" key="2">
    <source>
        <dbReference type="ARBA" id="ARBA00003921"/>
    </source>
</evidence>
<keyword evidence="11 16" id="KW-0573">Peptidoglycan synthesis</keyword>
<evidence type="ECO:0000256" key="3">
    <source>
        <dbReference type="ARBA" id="ARBA00004496"/>
    </source>
</evidence>
<evidence type="ECO:0000256" key="15">
    <source>
        <dbReference type="ARBA" id="ARBA00048914"/>
    </source>
</evidence>
<dbReference type="GO" id="GO:0051301">
    <property type="term" value="P:cell division"/>
    <property type="evidence" value="ECO:0007669"/>
    <property type="project" value="UniProtKB-KW"/>
</dbReference>
<evidence type="ECO:0000256" key="5">
    <source>
        <dbReference type="ARBA" id="ARBA00022490"/>
    </source>
</evidence>
<gene>
    <name evidence="16 18" type="primary">murB</name>
    <name evidence="18" type="ORF">FYJ27_02335</name>
</gene>
<dbReference type="InterPro" id="IPR036318">
    <property type="entry name" value="FAD-bd_PCMH-like_sf"/>
</dbReference>
<keyword evidence="14 16" id="KW-0961">Cell wall biogenesis/degradation</keyword>
<dbReference type="InterPro" id="IPR011601">
    <property type="entry name" value="MurB_C"/>
</dbReference>
<keyword evidence="13 16" id="KW-0131">Cell cycle</keyword>
<dbReference type="InterPro" id="IPR016166">
    <property type="entry name" value="FAD-bd_PCMH"/>
</dbReference>
<organism evidence="18 19">
    <name type="scientific">Anaerosalibacter bizertensis</name>
    <dbReference type="NCBI Taxonomy" id="932217"/>
    <lineage>
        <taxon>Bacteria</taxon>
        <taxon>Bacillati</taxon>
        <taxon>Bacillota</taxon>
        <taxon>Tissierellia</taxon>
        <taxon>Tissierellales</taxon>
        <taxon>Sporanaerobacteraceae</taxon>
        <taxon>Anaerosalibacter</taxon>
    </lineage>
</organism>
<comment type="pathway">
    <text evidence="4 16">Cell wall biogenesis; peptidoglycan biosynthesis.</text>
</comment>
<dbReference type="UniPathway" id="UPA00219"/>
<evidence type="ECO:0000256" key="1">
    <source>
        <dbReference type="ARBA" id="ARBA00001974"/>
    </source>
</evidence>
<evidence type="ECO:0000256" key="10">
    <source>
        <dbReference type="ARBA" id="ARBA00022960"/>
    </source>
</evidence>
<dbReference type="GO" id="GO:0005829">
    <property type="term" value="C:cytosol"/>
    <property type="evidence" value="ECO:0007669"/>
    <property type="project" value="TreeGrafter"/>
</dbReference>
<evidence type="ECO:0000256" key="8">
    <source>
        <dbReference type="ARBA" id="ARBA00022827"/>
    </source>
</evidence>
<reference evidence="18 19" key="1">
    <citation type="submission" date="2019-08" db="EMBL/GenBank/DDBJ databases">
        <title>In-depth cultivation of the pig gut microbiome towards novel bacterial diversity and tailored functional studies.</title>
        <authorList>
            <person name="Wylensek D."/>
            <person name="Hitch T.C.A."/>
            <person name="Clavel T."/>
        </authorList>
    </citation>
    <scope>NUCLEOTIDE SEQUENCE [LARGE SCALE GENOMIC DNA]</scope>
    <source>
        <strain evidence="18 19">Med78-601-WT-4W-RMD-3</strain>
    </source>
</reference>
<keyword evidence="8 16" id="KW-0274">FAD</keyword>
<evidence type="ECO:0000256" key="11">
    <source>
        <dbReference type="ARBA" id="ARBA00022984"/>
    </source>
</evidence>
<evidence type="ECO:0000256" key="12">
    <source>
        <dbReference type="ARBA" id="ARBA00023002"/>
    </source>
</evidence>
<dbReference type="Gene3D" id="3.30.43.10">
    <property type="entry name" value="Uridine Diphospho-n-acetylenolpyruvylglucosamine Reductase, domain 2"/>
    <property type="match status" value="1"/>
</dbReference>
<accession>A0A844FF14</accession>
<dbReference type="NCBIfam" id="NF010480">
    <property type="entry name" value="PRK13905.1"/>
    <property type="match status" value="1"/>
</dbReference>
<keyword evidence="7 16" id="KW-0285">Flavoprotein</keyword>
<dbReference type="Pfam" id="PF02873">
    <property type="entry name" value="MurB_C"/>
    <property type="match status" value="1"/>
</dbReference>
<dbReference type="SUPFAM" id="SSF56176">
    <property type="entry name" value="FAD-binding/transporter-associated domain-like"/>
    <property type="match status" value="1"/>
</dbReference>
<dbReference type="InterPro" id="IPR016167">
    <property type="entry name" value="FAD-bd_PCMH_sub1"/>
</dbReference>
<dbReference type="RefSeq" id="WP_154482562.1">
    <property type="nucleotide sequence ID" value="NZ_VULR01000002.1"/>
</dbReference>
<keyword evidence="10 16" id="KW-0133">Cell shape</keyword>
<name>A0A844FF14_9FIRM</name>
<dbReference type="GO" id="GO:0071949">
    <property type="term" value="F:FAD binding"/>
    <property type="evidence" value="ECO:0007669"/>
    <property type="project" value="InterPro"/>
</dbReference>
<dbReference type="AlphaFoldDB" id="A0A844FF14"/>
<dbReference type="GO" id="GO:0008360">
    <property type="term" value="P:regulation of cell shape"/>
    <property type="evidence" value="ECO:0007669"/>
    <property type="project" value="UniProtKB-KW"/>
</dbReference>
<dbReference type="PROSITE" id="PS51387">
    <property type="entry name" value="FAD_PCMH"/>
    <property type="match status" value="1"/>
</dbReference>
<dbReference type="NCBIfam" id="TIGR00179">
    <property type="entry name" value="murB"/>
    <property type="match status" value="1"/>
</dbReference>
<dbReference type="InterPro" id="IPR006094">
    <property type="entry name" value="Oxid_FAD_bind_N"/>
</dbReference>
<feature type="active site" evidence="16">
    <location>
        <position position="188"/>
    </location>
</feature>
<dbReference type="PANTHER" id="PTHR21071">
    <property type="entry name" value="UDP-N-ACETYLENOLPYRUVOYLGLUCOSAMINE REDUCTASE"/>
    <property type="match status" value="1"/>
</dbReference>
<protein>
    <recommendedName>
        <fullName evidence="16">UDP-N-acetylenolpyruvoylglucosamine reductase</fullName>
        <ecNumber evidence="16">1.3.1.98</ecNumber>
    </recommendedName>
    <alternativeName>
        <fullName evidence="16">UDP-N-acetylmuramate dehydrogenase</fullName>
    </alternativeName>
</protein>
<dbReference type="GO" id="GO:0071555">
    <property type="term" value="P:cell wall organization"/>
    <property type="evidence" value="ECO:0007669"/>
    <property type="project" value="UniProtKB-KW"/>
</dbReference>
<comment type="cofactor">
    <cofactor evidence="1 16">
        <name>FAD</name>
        <dbReference type="ChEBI" id="CHEBI:57692"/>
    </cofactor>
</comment>
<sequence length="315" mass="34771">MKEKIKVGVVLLDKKDIKRIFSDNKNIGKVLLDEPMKNHTSFKIGGPADIMIIPGNEKELIEGIKICKDNNINYYIMGNGSNLLVSDKGIEGVVIKISEEFGDIVVNDTTIKAESGALLTVVSKKALKNSLTGLEFASGIPGSIGGAITMNAGAYGGEMKDIVTKVRCLNSDGNIVEYSNEEMKFRYRKSRVEEEGLIVLSVEMELEKGDYKTIEERMRELTEKRTSKQPLHLPSAGSTFKRPEGYFAGKLIDDSGLRGIRHGGAQVSEKHCGFIVNIDKATSEDVRTLIRTVQKIVKDNYGVELETELKIIGRE</sequence>
<dbReference type="Gene3D" id="3.30.465.10">
    <property type="match status" value="1"/>
</dbReference>
<evidence type="ECO:0000256" key="6">
    <source>
        <dbReference type="ARBA" id="ARBA00022618"/>
    </source>
</evidence>
<feature type="active site" description="Proton donor" evidence="16">
    <location>
        <position position="238"/>
    </location>
</feature>
<dbReference type="GO" id="GO:0008762">
    <property type="term" value="F:UDP-N-acetylmuramate dehydrogenase activity"/>
    <property type="evidence" value="ECO:0007669"/>
    <property type="project" value="UniProtKB-UniRule"/>
</dbReference>
<evidence type="ECO:0000256" key="7">
    <source>
        <dbReference type="ARBA" id="ARBA00022630"/>
    </source>
</evidence>
<evidence type="ECO:0000256" key="13">
    <source>
        <dbReference type="ARBA" id="ARBA00023306"/>
    </source>
</evidence>
<dbReference type="Pfam" id="PF01565">
    <property type="entry name" value="FAD_binding_4"/>
    <property type="match status" value="1"/>
</dbReference>
<evidence type="ECO:0000259" key="17">
    <source>
        <dbReference type="PROSITE" id="PS51387"/>
    </source>
</evidence>
<keyword evidence="9 16" id="KW-0521">NADP</keyword>
<evidence type="ECO:0000256" key="16">
    <source>
        <dbReference type="HAMAP-Rule" id="MF_00037"/>
    </source>
</evidence>
<keyword evidence="5 16" id="KW-0963">Cytoplasm</keyword>
<feature type="active site" evidence="16">
    <location>
        <position position="308"/>
    </location>
</feature>
<dbReference type="SUPFAM" id="SSF56194">
    <property type="entry name" value="Uridine diphospho-N-Acetylenolpyruvylglucosamine reductase, MurB, C-terminal domain"/>
    <property type="match status" value="1"/>
</dbReference>
<dbReference type="InterPro" id="IPR036635">
    <property type="entry name" value="MurB_C_sf"/>
</dbReference>
<comment type="caution">
    <text evidence="18">The sequence shown here is derived from an EMBL/GenBank/DDBJ whole genome shotgun (WGS) entry which is preliminary data.</text>
</comment>
<comment type="catalytic activity">
    <reaction evidence="15 16">
        <text>UDP-N-acetyl-alpha-D-muramate + NADP(+) = UDP-N-acetyl-3-O-(1-carboxyvinyl)-alpha-D-glucosamine + NADPH + H(+)</text>
        <dbReference type="Rhea" id="RHEA:12248"/>
        <dbReference type="ChEBI" id="CHEBI:15378"/>
        <dbReference type="ChEBI" id="CHEBI:57783"/>
        <dbReference type="ChEBI" id="CHEBI:58349"/>
        <dbReference type="ChEBI" id="CHEBI:68483"/>
        <dbReference type="ChEBI" id="CHEBI:70757"/>
        <dbReference type="EC" id="1.3.1.98"/>
    </reaction>
</comment>
<dbReference type="HAMAP" id="MF_00037">
    <property type="entry name" value="MurB"/>
    <property type="match status" value="1"/>
</dbReference>
<dbReference type="OrthoDB" id="9804753at2"/>
<keyword evidence="6 16" id="KW-0132">Cell division</keyword>
<proteinExistence type="inferred from homology"/>
<dbReference type="EMBL" id="VULR01000002">
    <property type="protein sequence ID" value="MSS42575.1"/>
    <property type="molecule type" value="Genomic_DNA"/>
</dbReference>
<dbReference type="PANTHER" id="PTHR21071:SF4">
    <property type="entry name" value="UDP-N-ACETYLENOLPYRUVOYLGLUCOSAMINE REDUCTASE"/>
    <property type="match status" value="1"/>
</dbReference>